<gene>
    <name evidence="6" type="ORF">D0Z08_26830</name>
</gene>
<reference evidence="6 7" key="1">
    <citation type="submission" date="2018-09" db="EMBL/GenBank/DDBJ databases">
        <title>Genome sequencing of Nocardioides immobilis CCTCC AB 2017083 for comparison to Nocardioides silvaticus.</title>
        <authorList>
            <person name="Li C."/>
            <person name="Wang G."/>
        </authorList>
    </citation>
    <scope>NUCLEOTIDE SEQUENCE [LARGE SCALE GENOMIC DNA]</scope>
    <source>
        <strain evidence="6 7">CCTCC AB 2017083</strain>
    </source>
</reference>
<dbReference type="AlphaFoldDB" id="A0A417XUI9"/>
<accession>A0A417XUI9</accession>
<keyword evidence="1" id="KW-0805">Transcription regulation</keyword>
<proteinExistence type="predicted"/>
<evidence type="ECO:0000259" key="5">
    <source>
        <dbReference type="PROSITE" id="PS50977"/>
    </source>
</evidence>
<keyword evidence="7" id="KW-1185">Reference proteome</keyword>
<dbReference type="PROSITE" id="PS50977">
    <property type="entry name" value="HTH_TETR_2"/>
    <property type="match status" value="1"/>
</dbReference>
<comment type="caution">
    <text evidence="6">The sequence shown here is derived from an EMBL/GenBank/DDBJ whole genome shotgun (WGS) entry which is preliminary data.</text>
</comment>
<feature type="DNA-binding region" description="H-T-H motif" evidence="4">
    <location>
        <begin position="36"/>
        <end position="55"/>
    </location>
</feature>
<dbReference type="Proteomes" id="UP000283644">
    <property type="component" value="Unassembled WGS sequence"/>
</dbReference>
<dbReference type="RefSeq" id="WP_118928358.1">
    <property type="nucleotide sequence ID" value="NZ_QXGH01000037.1"/>
</dbReference>
<evidence type="ECO:0000256" key="3">
    <source>
        <dbReference type="ARBA" id="ARBA00023163"/>
    </source>
</evidence>
<evidence type="ECO:0000256" key="4">
    <source>
        <dbReference type="PROSITE-ProRule" id="PRU00335"/>
    </source>
</evidence>
<sequence length="207" mass="22661">MSAAHKGDSRDSPLTEGEIVEAALRLIKQDGVDGLSMRRLSKELGRSHMAMYYWVPDKAALLDLVASAALRDIPVPIDAGQGWAARLRALIGSIDVQLRANPGLGGILLDRMLSTDRRILNAAMDILVDAGFDDADVLMAYATVHTYLFGRYQLVTAPPPASEEEAEDTVARLVVQLPRLTGRDYFEFGVDTLIAGLRDRLDDTPRE</sequence>
<dbReference type="Gene3D" id="1.10.357.10">
    <property type="entry name" value="Tetracycline Repressor, domain 2"/>
    <property type="match status" value="1"/>
</dbReference>
<evidence type="ECO:0000256" key="2">
    <source>
        <dbReference type="ARBA" id="ARBA00023125"/>
    </source>
</evidence>
<evidence type="ECO:0000313" key="6">
    <source>
        <dbReference type="EMBL" id="RHW24006.1"/>
    </source>
</evidence>
<dbReference type="GO" id="GO:0000976">
    <property type="term" value="F:transcription cis-regulatory region binding"/>
    <property type="evidence" value="ECO:0007669"/>
    <property type="project" value="TreeGrafter"/>
</dbReference>
<keyword evidence="2 4" id="KW-0238">DNA-binding</keyword>
<dbReference type="InterPro" id="IPR050109">
    <property type="entry name" value="HTH-type_TetR-like_transc_reg"/>
</dbReference>
<dbReference type="PANTHER" id="PTHR30055:SF151">
    <property type="entry name" value="TRANSCRIPTIONAL REGULATORY PROTEIN"/>
    <property type="match status" value="1"/>
</dbReference>
<organism evidence="6 7">
    <name type="scientific">Nocardioides immobilis</name>
    <dbReference type="NCBI Taxonomy" id="2049295"/>
    <lineage>
        <taxon>Bacteria</taxon>
        <taxon>Bacillati</taxon>
        <taxon>Actinomycetota</taxon>
        <taxon>Actinomycetes</taxon>
        <taxon>Propionibacteriales</taxon>
        <taxon>Nocardioidaceae</taxon>
        <taxon>Nocardioides</taxon>
    </lineage>
</organism>
<dbReference type="Pfam" id="PF00440">
    <property type="entry name" value="TetR_N"/>
    <property type="match status" value="1"/>
</dbReference>
<dbReference type="EMBL" id="QXGH01000037">
    <property type="protein sequence ID" value="RHW24006.1"/>
    <property type="molecule type" value="Genomic_DNA"/>
</dbReference>
<dbReference type="InterPro" id="IPR001647">
    <property type="entry name" value="HTH_TetR"/>
</dbReference>
<dbReference type="SUPFAM" id="SSF46689">
    <property type="entry name" value="Homeodomain-like"/>
    <property type="match status" value="1"/>
</dbReference>
<dbReference type="SUPFAM" id="SSF48498">
    <property type="entry name" value="Tetracyclin repressor-like, C-terminal domain"/>
    <property type="match status" value="1"/>
</dbReference>
<keyword evidence="3" id="KW-0804">Transcription</keyword>
<evidence type="ECO:0000313" key="7">
    <source>
        <dbReference type="Proteomes" id="UP000283644"/>
    </source>
</evidence>
<evidence type="ECO:0000256" key="1">
    <source>
        <dbReference type="ARBA" id="ARBA00023015"/>
    </source>
</evidence>
<dbReference type="GO" id="GO:0003700">
    <property type="term" value="F:DNA-binding transcription factor activity"/>
    <property type="evidence" value="ECO:0007669"/>
    <property type="project" value="TreeGrafter"/>
</dbReference>
<name>A0A417XUI9_9ACTN</name>
<dbReference type="PANTHER" id="PTHR30055">
    <property type="entry name" value="HTH-TYPE TRANSCRIPTIONAL REGULATOR RUTR"/>
    <property type="match status" value="1"/>
</dbReference>
<feature type="domain" description="HTH tetR-type" evidence="5">
    <location>
        <begin position="13"/>
        <end position="73"/>
    </location>
</feature>
<dbReference type="InterPro" id="IPR009057">
    <property type="entry name" value="Homeodomain-like_sf"/>
</dbReference>
<dbReference type="InterPro" id="IPR036271">
    <property type="entry name" value="Tet_transcr_reg_TetR-rel_C_sf"/>
</dbReference>
<protein>
    <submittedName>
        <fullName evidence="6">TetR family transcriptional regulator</fullName>
    </submittedName>
</protein>
<dbReference type="OrthoDB" id="3819648at2"/>